<feature type="transmembrane region" description="Helical" evidence="5">
    <location>
        <begin position="89"/>
        <end position="108"/>
    </location>
</feature>
<dbReference type="PANTHER" id="PTHR37958">
    <property type="entry name" value="SODIUM-POTASSIUM/PROTON ANTIPORTER CHAA"/>
    <property type="match status" value="1"/>
</dbReference>
<dbReference type="InterPro" id="IPR004837">
    <property type="entry name" value="NaCa_Exmemb"/>
</dbReference>
<keyword evidence="4 5" id="KW-0472">Membrane</keyword>
<keyword evidence="3 5" id="KW-1133">Transmembrane helix</keyword>
<organism evidence="7 8">
    <name type="scientific">Rhizobium aethiopicum</name>
    <dbReference type="NCBI Taxonomy" id="1138170"/>
    <lineage>
        <taxon>Bacteria</taxon>
        <taxon>Pseudomonadati</taxon>
        <taxon>Pseudomonadota</taxon>
        <taxon>Alphaproteobacteria</taxon>
        <taxon>Hyphomicrobiales</taxon>
        <taxon>Rhizobiaceae</taxon>
        <taxon>Rhizobium/Agrobacterium group</taxon>
        <taxon>Rhizobium</taxon>
    </lineage>
</organism>
<evidence type="ECO:0000256" key="5">
    <source>
        <dbReference type="SAM" id="Phobius"/>
    </source>
</evidence>
<feature type="transmembrane region" description="Helical" evidence="5">
    <location>
        <begin position="51"/>
        <end position="69"/>
    </location>
</feature>
<keyword evidence="2 5" id="KW-0812">Transmembrane</keyword>
<dbReference type="InterPro" id="IPR044880">
    <property type="entry name" value="NCX_ion-bd_dom_sf"/>
</dbReference>
<feature type="domain" description="Sodium/calcium exchanger membrane region" evidence="6">
    <location>
        <begin position="53"/>
        <end position="206"/>
    </location>
</feature>
<feature type="transmembrane region" description="Helical" evidence="5">
    <location>
        <begin position="361"/>
        <end position="379"/>
    </location>
</feature>
<protein>
    <submittedName>
        <fullName evidence="7">Ca2+:H+ antiporter</fullName>
    </submittedName>
</protein>
<evidence type="ECO:0000259" key="6">
    <source>
        <dbReference type="Pfam" id="PF01699"/>
    </source>
</evidence>
<dbReference type="GO" id="GO:0005886">
    <property type="term" value="C:plasma membrane"/>
    <property type="evidence" value="ECO:0007669"/>
    <property type="project" value="TreeGrafter"/>
</dbReference>
<feature type="transmembrane region" description="Helical" evidence="5">
    <location>
        <begin position="234"/>
        <end position="252"/>
    </location>
</feature>
<feature type="transmembrane region" description="Helical" evidence="5">
    <location>
        <begin position="261"/>
        <end position="282"/>
    </location>
</feature>
<dbReference type="GO" id="GO:0015385">
    <property type="term" value="F:sodium:proton antiporter activity"/>
    <property type="evidence" value="ECO:0007669"/>
    <property type="project" value="TreeGrafter"/>
</dbReference>
<dbReference type="PANTHER" id="PTHR37958:SF1">
    <property type="entry name" value="SODIUM-POTASSIUM_PROTON ANTIPORTER CHAA"/>
    <property type="match status" value="1"/>
</dbReference>
<evidence type="ECO:0000256" key="1">
    <source>
        <dbReference type="ARBA" id="ARBA00004141"/>
    </source>
</evidence>
<feature type="transmembrane region" description="Helical" evidence="5">
    <location>
        <begin position="302"/>
        <end position="323"/>
    </location>
</feature>
<evidence type="ECO:0000313" key="8">
    <source>
        <dbReference type="Proteomes" id="UP000198723"/>
    </source>
</evidence>
<dbReference type="Gene3D" id="1.20.1420.30">
    <property type="entry name" value="NCX, central ion-binding region"/>
    <property type="match status" value="1"/>
</dbReference>
<reference evidence="7 8" key="1">
    <citation type="submission" date="2016-08" db="EMBL/GenBank/DDBJ databases">
        <authorList>
            <person name="Seilhamer J.J."/>
        </authorList>
    </citation>
    <scope>NUCLEOTIDE SEQUENCE [LARGE SCALE GENOMIC DNA]</scope>
    <source>
        <strain evidence="7 8">HBR26</strain>
    </source>
</reference>
<comment type="subcellular location">
    <subcellularLocation>
        <location evidence="1">Membrane</location>
        <topology evidence="1">Multi-pass membrane protein</topology>
    </subcellularLocation>
</comment>
<dbReference type="InterPro" id="IPR052946">
    <property type="entry name" value="Alkaline_pH_Ca-Antiporter"/>
</dbReference>
<feature type="transmembrane region" description="Helical" evidence="5">
    <location>
        <begin position="24"/>
        <end position="44"/>
    </location>
</feature>
<gene>
    <name evidence="7" type="ORF">GA0061105_1372</name>
</gene>
<evidence type="ECO:0000256" key="4">
    <source>
        <dbReference type="ARBA" id="ARBA00023136"/>
    </source>
</evidence>
<sequence>MAVVPMADGPAPRTVGGIGLREEWFLGVSIATSLIFLAFPEQLFRRLADPLWFAVLFGWLFAVVLGSALSVVRHADHLAERLKEPYGTLILTLAITSIEVMAISAVMIHGENNPTLARDTLFAVVMIILNGMVGLSLLLGAWRRPEQQHNLQGANAYLGVIVPLATLSLVMPTFLSGPDGQDPSAPRQLVLGMISVGLYATFLFLQAGRHQDYFTDASNRREPRGEAALHHPPVWPHALLLFAYMGPVVFLVEQLARPIDYIIETLHAPTAFGGVVMAILVATPEAISAVRASIANNLQRAVNIFLGSVLSTIGLTVPAMLVISRLYGHPVTLGLEHGDLVMLVLTLAVSIITFASGRTHLMQGAVHLVLFLAYVMLIFQQ</sequence>
<name>A0A1C3YD27_9HYPH</name>
<dbReference type="Proteomes" id="UP000198723">
    <property type="component" value="Unassembled WGS sequence"/>
</dbReference>
<dbReference type="AlphaFoldDB" id="A0A1C3YD27"/>
<dbReference type="STRING" id="1138170.GA0061105_1372"/>
<feature type="domain" description="Sodium/calcium exchanger membrane region" evidence="6">
    <location>
        <begin position="239"/>
        <end position="379"/>
    </location>
</feature>
<feature type="transmembrane region" description="Helical" evidence="5">
    <location>
        <begin position="335"/>
        <end position="355"/>
    </location>
</feature>
<evidence type="ECO:0000256" key="3">
    <source>
        <dbReference type="ARBA" id="ARBA00022989"/>
    </source>
</evidence>
<evidence type="ECO:0000256" key="2">
    <source>
        <dbReference type="ARBA" id="ARBA00022692"/>
    </source>
</evidence>
<feature type="transmembrane region" description="Helical" evidence="5">
    <location>
        <begin position="154"/>
        <end position="177"/>
    </location>
</feature>
<dbReference type="GO" id="GO:0015386">
    <property type="term" value="F:potassium:proton antiporter activity"/>
    <property type="evidence" value="ECO:0007669"/>
    <property type="project" value="TreeGrafter"/>
</dbReference>
<feature type="transmembrane region" description="Helical" evidence="5">
    <location>
        <begin position="189"/>
        <end position="208"/>
    </location>
</feature>
<feature type="transmembrane region" description="Helical" evidence="5">
    <location>
        <begin position="120"/>
        <end position="142"/>
    </location>
</feature>
<accession>A0A1C3YD27</accession>
<proteinExistence type="predicted"/>
<dbReference type="Pfam" id="PF01699">
    <property type="entry name" value="Na_Ca_ex"/>
    <property type="match status" value="2"/>
</dbReference>
<evidence type="ECO:0000313" key="7">
    <source>
        <dbReference type="EMBL" id="SCB62204.1"/>
    </source>
</evidence>
<dbReference type="EMBL" id="FMAJ01000037">
    <property type="protein sequence ID" value="SCB62204.1"/>
    <property type="molecule type" value="Genomic_DNA"/>
</dbReference>